<protein>
    <recommendedName>
        <fullName evidence="3">Acyl-protein thioesterase 1</fullName>
        <ecNumber evidence="2">3.1.2.22</ecNumber>
    </recommendedName>
    <alternativeName>
        <fullName evidence="8">Palmitoyl-protein hydrolase</fullName>
    </alternativeName>
</protein>
<keyword evidence="6" id="KW-0443">Lipid metabolism</keyword>
<dbReference type="GO" id="GO:0006631">
    <property type="term" value="P:fatty acid metabolic process"/>
    <property type="evidence" value="ECO:0007669"/>
    <property type="project" value="UniProtKB-KW"/>
</dbReference>
<dbReference type="InterPro" id="IPR029058">
    <property type="entry name" value="AB_hydrolase_fold"/>
</dbReference>
<evidence type="ECO:0000256" key="6">
    <source>
        <dbReference type="ARBA" id="ARBA00022832"/>
    </source>
</evidence>
<dbReference type="STRING" id="933084.A0A067Q381"/>
<proteinExistence type="inferred from homology"/>
<evidence type="ECO:0000256" key="4">
    <source>
        <dbReference type="ARBA" id="ARBA00022487"/>
    </source>
</evidence>
<dbReference type="InterPro" id="IPR050565">
    <property type="entry name" value="LYPA1-2/EST-like"/>
</dbReference>
<evidence type="ECO:0000256" key="9">
    <source>
        <dbReference type="ARBA" id="ARBA00047337"/>
    </source>
</evidence>
<sequence length="238" mass="25361">MSGQSSPLRVLVIPPRSQHTATVVFCHGLGGSGYRASSVSEILASDPSLAHVKWILPFAPSAVTGPRGANISAWFNFRSLRPTSRDDEDGVFSSAQKLVELINGEAQISGIPESRIILGGISQGGITSLVTGLITDLKLGGIFVLSGLLIMPFRILSMVSPHVQALPIFWAHGTADPLIPFEKGFNSAQFLISRIGIPQTSLESGSTGLCFNSYDGLAHGVNEAELRDLRTWLKKVIA</sequence>
<dbReference type="SUPFAM" id="SSF53474">
    <property type="entry name" value="alpha/beta-Hydrolases"/>
    <property type="match status" value="1"/>
</dbReference>
<name>A0A067Q381_9AGAM</name>
<dbReference type="Proteomes" id="UP000027265">
    <property type="component" value="Unassembled WGS sequence"/>
</dbReference>
<dbReference type="Gene3D" id="3.40.50.1820">
    <property type="entry name" value="alpha/beta hydrolase"/>
    <property type="match status" value="1"/>
</dbReference>
<comment type="catalytic activity">
    <reaction evidence="9">
        <text>S-hexadecanoyl-L-cysteinyl-[protein] + H2O = L-cysteinyl-[protein] + hexadecanoate + H(+)</text>
        <dbReference type="Rhea" id="RHEA:19233"/>
        <dbReference type="Rhea" id="RHEA-COMP:10131"/>
        <dbReference type="Rhea" id="RHEA-COMP:11032"/>
        <dbReference type="ChEBI" id="CHEBI:7896"/>
        <dbReference type="ChEBI" id="CHEBI:15377"/>
        <dbReference type="ChEBI" id="CHEBI:15378"/>
        <dbReference type="ChEBI" id="CHEBI:29950"/>
        <dbReference type="ChEBI" id="CHEBI:74151"/>
        <dbReference type="EC" id="3.1.2.22"/>
    </reaction>
</comment>
<reference evidence="12" key="1">
    <citation type="journal article" date="2014" name="Proc. Natl. Acad. Sci. U.S.A.">
        <title>Extensive sampling of basidiomycete genomes demonstrates inadequacy of the white-rot/brown-rot paradigm for wood decay fungi.</title>
        <authorList>
            <person name="Riley R."/>
            <person name="Salamov A.A."/>
            <person name="Brown D.W."/>
            <person name="Nagy L.G."/>
            <person name="Floudas D."/>
            <person name="Held B.W."/>
            <person name="Levasseur A."/>
            <person name="Lombard V."/>
            <person name="Morin E."/>
            <person name="Otillar R."/>
            <person name="Lindquist E.A."/>
            <person name="Sun H."/>
            <person name="LaButti K.M."/>
            <person name="Schmutz J."/>
            <person name="Jabbour D."/>
            <person name="Luo H."/>
            <person name="Baker S.E."/>
            <person name="Pisabarro A.G."/>
            <person name="Walton J.D."/>
            <person name="Blanchette R.A."/>
            <person name="Henrissat B."/>
            <person name="Martin F."/>
            <person name="Cullen D."/>
            <person name="Hibbett D.S."/>
            <person name="Grigoriev I.V."/>
        </authorList>
    </citation>
    <scope>NUCLEOTIDE SEQUENCE [LARGE SCALE GENOMIC DNA]</scope>
    <source>
        <strain evidence="12">MUCL 33604</strain>
    </source>
</reference>
<keyword evidence="12" id="KW-1185">Reference proteome</keyword>
<evidence type="ECO:0000256" key="3">
    <source>
        <dbReference type="ARBA" id="ARBA00014923"/>
    </source>
</evidence>
<evidence type="ECO:0000259" key="10">
    <source>
        <dbReference type="Pfam" id="PF02230"/>
    </source>
</evidence>
<dbReference type="GO" id="GO:0052689">
    <property type="term" value="F:carboxylic ester hydrolase activity"/>
    <property type="evidence" value="ECO:0007669"/>
    <property type="project" value="UniProtKB-KW"/>
</dbReference>
<dbReference type="FunCoup" id="A0A067Q381">
    <property type="interactions" value="377"/>
</dbReference>
<dbReference type="EMBL" id="KL197712">
    <property type="protein sequence ID" value="KDQ61518.1"/>
    <property type="molecule type" value="Genomic_DNA"/>
</dbReference>
<evidence type="ECO:0000313" key="12">
    <source>
        <dbReference type="Proteomes" id="UP000027265"/>
    </source>
</evidence>
<evidence type="ECO:0000256" key="8">
    <source>
        <dbReference type="ARBA" id="ARBA00031195"/>
    </source>
</evidence>
<organism evidence="11 12">
    <name type="scientific">Jaapia argillacea MUCL 33604</name>
    <dbReference type="NCBI Taxonomy" id="933084"/>
    <lineage>
        <taxon>Eukaryota</taxon>
        <taxon>Fungi</taxon>
        <taxon>Dikarya</taxon>
        <taxon>Basidiomycota</taxon>
        <taxon>Agaricomycotina</taxon>
        <taxon>Agaricomycetes</taxon>
        <taxon>Agaricomycetidae</taxon>
        <taxon>Jaapiales</taxon>
        <taxon>Jaapiaceae</taxon>
        <taxon>Jaapia</taxon>
    </lineage>
</organism>
<dbReference type="GO" id="GO:0005737">
    <property type="term" value="C:cytoplasm"/>
    <property type="evidence" value="ECO:0007669"/>
    <property type="project" value="TreeGrafter"/>
</dbReference>
<evidence type="ECO:0000256" key="5">
    <source>
        <dbReference type="ARBA" id="ARBA00022801"/>
    </source>
</evidence>
<gene>
    <name evidence="11" type="ORF">JAAARDRAFT_190272</name>
</gene>
<dbReference type="Pfam" id="PF02230">
    <property type="entry name" value="Abhydrolase_2"/>
    <property type="match status" value="1"/>
</dbReference>
<dbReference type="PANTHER" id="PTHR10655:SF17">
    <property type="entry name" value="LYSOPHOSPHOLIPASE-LIKE PROTEIN 1"/>
    <property type="match status" value="1"/>
</dbReference>
<dbReference type="HOGENOM" id="CLU_049413_3_8_1"/>
<feature type="domain" description="Phospholipase/carboxylesterase/thioesterase" evidence="10">
    <location>
        <begin position="12"/>
        <end position="237"/>
    </location>
</feature>
<accession>A0A067Q381</accession>
<comment type="similarity">
    <text evidence="1">Belongs to the AB hydrolase superfamily. AB hydrolase 2 family.</text>
</comment>
<keyword evidence="6" id="KW-0276">Fatty acid metabolism</keyword>
<dbReference type="EC" id="3.1.2.22" evidence="2"/>
<evidence type="ECO:0000256" key="1">
    <source>
        <dbReference type="ARBA" id="ARBA00006499"/>
    </source>
</evidence>
<dbReference type="AlphaFoldDB" id="A0A067Q381"/>
<evidence type="ECO:0000313" key="11">
    <source>
        <dbReference type="EMBL" id="KDQ61518.1"/>
    </source>
</evidence>
<keyword evidence="4" id="KW-0719">Serine esterase</keyword>
<dbReference type="InterPro" id="IPR003140">
    <property type="entry name" value="PLipase/COase/thioEstase"/>
</dbReference>
<evidence type="ECO:0000256" key="7">
    <source>
        <dbReference type="ARBA" id="ARBA00029392"/>
    </source>
</evidence>
<comment type="function">
    <text evidence="7">Hydrolyzes fatty acids from S-acylated cysteine residues in proteins with a strong preference for palmitoylated G-alpha proteins over other acyl substrates. Mediates the deacylation of G-alpha proteins such as GPA1 in vivo, but has weak or no activity toward palmitoylated Ras proteins. Has weak lysophospholipase activity in vitro; however such activity may not exist in vivo.</text>
</comment>
<keyword evidence="5" id="KW-0378">Hydrolase</keyword>
<evidence type="ECO:0000256" key="2">
    <source>
        <dbReference type="ARBA" id="ARBA00012423"/>
    </source>
</evidence>
<dbReference type="OrthoDB" id="2418081at2759"/>
<dbReference type="InParanoid" id="A0A067Q381"/>
<dbReference type="GO" id="GO:0008474">
    <property type="term" value="F:palmitoyl-(protein) hydrolase activity"/>
    <property type="evidence" value="ECO:0007669"/>
    <property type="project" value="UniProtKB-EC"/>
</dbReference>
<dbReference type="PANTHER" id="PTHR10655">
    <property type="entry name" value="LYSOPHOSPHOLIPASE-RELATED"/>
    <property type="match status" value="1"/>
</dbReference>